<keyword evidence="8 12" id="KW-0798">TonB box</keyword>
<dbReference type="InterPro" id="IPR012910">
    <property type="entry name" value="Plug_dom"/>
</dbReference>
<dbReference type="Pfam" id="PF00593">
    <property type="entry name" value="TonB_dep_Rec_b-barrel"/>
    <property type="match status" value="1"/>
</dbReference>
<dbReference type="EMBL" id="BTFW01000001">
    <property type="protein sequence ID" value="GMM59542.1"/>
    <property type="molecule type" value="Genomic_DNA"/>
</dbReference>
<comment type="subcellular location">
    <subcellularLocation>
        <location evidence="1 11">Cell outer membrane</location>
        <topology evidence="1 11">Multi-pass membrane protein</topology>
    </subcellularLocation>
</comment>
<evidence type="ECO:0000256" key="2">
    <source>
        <dbReference type="ARBA" id="ARBA00022448"/>
    </source>
</evidence>
<feature type="domain" description="TonB-dependent receptor plug" evidence="16">
    <location>
        <begin position="67"/>
        <end position="172"/>
    </location>
</feature>
<feature type="chain" id="PRO_5045992016" evidence="14">
    <location>
        <begin position="31"/>
        <end position="775"/>
    </location>
</feature>
<organism evidence="17 18">
    <name type="scientific">Novosphingobium pituita</name>
    <dbReference type="NCBI Taxonomy" id="3056842"/>
    <lineage>
        <taxon>Bacteria</taxon>
        <taxon>Pseudomonadati</taxon>
        <taxon>Pseudomonadota</taxon>
        <taxon>Alphaproteobacteria</taxon>
        <taxon>Sphingomonadales</taxon>
        <taxon>Sphingomonadaceae</taxon>
        <taxon>Novosphingobium</taxon>
    </lineage>
</organism>
<dbReference type="InterPro" id="IPR039426">
    <property type="entry name" value="TonB-dep_rcpt-like"/>
</dbReference>
<gene>
    <name evidence="17" type="ORF">NUTIK01_03190</name>
</gene>
<keyword evidence="5 11" id="KW-0812">Transmembrane</keyword>
<dbReference type="PANTHER" id="PTHR32552:SF81">
    <property type="entry name" value="TONB-DEPENDENT OUTER MEMBRANE RECEPTOR"/>
    <property type="match status" value="1"/>
</dbReference>
<dbReference type="PANTHER" id="PTHR32552">
    <property type="entry name" value="FERRICHROME IRON RECEPTOR-RELATED"/>
    <property type="match status" value="1"/>
</dbReference>
<evidence type="ECO:0000256" key="4">
    <source>
        <dbReference type="ARBA" id="ARBA00022496"/>
    </source>
</evidence>
<evidence type="ECO:0000256" key="5">
    <source>
        <dbReference type="ARBA" id="ARBA00022692"/>
    </source>
</evidence>
<evidence type="ECO:0000313" key="17">
    <source>
        <dbReference type="EMBL" id="GMM59542.1"/>
    </source>
</evidence>
<protein>
    <submittedName>
        <fullName evidence="17">TonB-dependent receptor</fullName>
    </submittedName>
</protein>
<dbReference type="PROSITE" id="PS52016">
    <property type="entry name" value="TONB_DEPENDENT_REC_3"/>
    <property type="match status" value="1"/>
</dbReference>
<feature type="domain" description="TonB-dependent receptor-like beta-barrel" evidence="15">
    <location>
        <begin position="295"/>
        <end position="739"/>
    </location>
</feature>
<feature type="region of interest" description="Disordered" evidence="13">
    <location>
        <begin position="220"/>
        <end position="245"/>
    </location>
</feature>
<keyword evidence="18" id="KW-1185">Reference proteome</keyword>
<evidence type="ECO:0000256" key="12">
    <source>
        <dbReference type="RuleBase" id="RU003357"/>
    </source>
</evidence>
<evidence type="ECO:0000256" key="9">
    <source>
        <dbReference type="ARBA" id="ARBA00023136"/>
    </source>
</evidence>
<keyword evidence="7" id="KW-0406">Ion transport</keyword>
<accession>A0ABQ6P3W0</accession>
<dbReference type="Pfam" id="PF07715">
    <property type="entry name" value="Plug"/>
    <property type="match status" value="1"/>
</dbReference>
<keyword evidence="6" id="KW-0408">Iron</keyword>
<keyword evidence="2 11" id="KW-0813">Transport</keyword>
<evidence type="ECO:0000259" key="16">
    <source>
        <dbReference type="Pfam" id="PF07715"/>
    </source>
</evidence>
<evidence type="ECO:0000256" key="6">
    <source>
        <dbReference type="ARBA" id="ARBA00023004"/>
    </source>
</evidence>
<evidence type="ECO:0000256" key="10">
    <source>
        <dbReference type="ARBA" id="ARBA00023237"/>
    </source>
</evidence>
<keyword evidence="4" id="KW-0410">Iron transport</keyword>
<evidence type="ECO:0000313" key="18">
    <source>
        <dbReference type="Proteomes" id="UP001187221"/>
    </source>
</evidence>
<feature type="signal peptide" evidence="14">
    <location>
        <begin position="1"/>
        <end position="30"/>
    </location>
</feature>
<dbReference type="Gene3D" id="2.40.170.20">
    <property type="entry name" value="TonB-dependent receptor, beta-barrel domain"/>
    <property type="match status" value="1"/>
</dbReference>
<evidence type="ECO:0000256" key="8">
    <source>
        <dbReference type="ARBA" id="ARBA00023077"/>
    </source>
</evidence>
<evidence type="ECO:0000256" key="3">
    <source>
        <dbReference type="ARBA" id="ARBA00022452"/>
    </source>
</evidence>
<dbReference type="Proteomes" id="UP001187221">
    <property type="component" value="Unassembled WGS sequence"/>
</dbReference>
<dbReference type="InterPro" id="IPR036942">
    <property type="entry name" value="Beta-barrel_TonB_sf"/>
</dbReference>
<evidence type="ECO:0000259" key="15">
    <source>
        <dbReference type="Pfam" id="PF00593"/>
    </source>
</evidence>
<keyword evidence="9 11" id="KW-0472">Membrane</keyword>
<keyword evidence="17" id="KW-0675">Receptor</keyword>
<evidence type="ECO:0000256" key="1">
    <source>
        <dbReference type="ARBA" id="ARBA00004571"/>
    </source>
</evidence>
<comment type="similarity">
    <text evidence="11 12">Belongs to the TonB-dependent receptor family.</text>
</comment>
<proteinExistence type="inferred from homology"/>
<dbReference type="InterPro" id="IPR000531">
    <property type="entry name" value="Beta-barrel_TonB"/>
</dbReference>
<evidence type="ECO:0000256" key="11">
    <source>
        <dbReference type="PROSITE-ProRule" id="PRU01360"/>
    </source>
</evidence>
<keyword evidence="10 11" id="KW-0998">Cell outer membrane</keyword>
<sequence>MQKAVKQASWMNTCAVTALLLGASSASARAEETAPAAPPAAAPAAEEPAGVGDIVVTARKKQESSNSIGMSINALTGDTLAKQGILNTADLVKAVPGFNYTRSTYGTPVYTLRGVGFNETTLAAAPPVSVYVDEVPLPYSVMAQGAALDVQRVEVLKGPQGTLFGQNSTGGAINYIAAKPTKTLQAGADASFGRFDSFTGSAFLSGPITDTLRGRIAIRRESSGPWQQSATRPGDRTGGTDRTQGRILLDWDANDKLTFELNANGWIDRSTPQAGQYVGVISTRAPANVAGAATTAGNAQSADWDPNTRFYTHDNFYQIALRTNYDFTDDLKLTSITAYQKLHRDTLTDADGLAVNNFTAGNKGYIKSFSQELRLAGKYGDHVNWMVGGNYQNDATYDTFSPQASSSSFPFKAATAMGHNQVNTYSAFANVDWQVLPKVTLTGGVRYSYQFRDYVGCLFDSGAGDLAAVVASASTRLSGSTTTIAPGSCVTISSTTYKPSYYQDSLNQGNVSWKAGVNWEVAPHKLLYATISKGYKNGVFITTGATFAAQLAPATQESVLAYEAGFKLSLLDRKVQLNGAAFYYDYRNKQIRGRVIDAVLGGLNRLINIPKSRIAGAELQLVTEPVKGLTINAGATYIGSKILGDFSNFTPTGTAMLMSGEAFPLTPKWQLTGDIGYDRPISQTFNGFIGASATYQSATNSALGAQSLFAVNAYTLVDLRAGVHTADDKWRFSAFVHNLNNAYYWTNVSYAGPDVAARFAGMPRTYGITAGWRFQ</sequence>
<keyword evidence="3 11" id="KW-1134">Transmembrane beta strand</keyword>
<reference evidence="17 18" key="1">
    <citation type="submission" date="2023-06" db="EMBL/GenBank/DDBJ databases">
        <title>Draft genome sequence of Novosphingobium sp. strain IK01.</title>
        <authorList>
            <person name="Hatamoto M."/>
            <person name="Ikarashi T."/>
            <person name="Yamaguchi T."/>
        </authorList>
    </citation>
    <scope>NUCLEOTIDE SEQUENCE [LARGE SCALE GENOMIC DNA]</scope>
    <source>
        <strain evidence="17 18">IK01</strain>
    </source>
</reference>
<dbReference type="SUPFAM" id="SSF56935">
    <property type="entry name" value="Porins"/>
    <property type="match status" value="1"/>
</dbReference>
<evidence type="ECO:0000256" key="7">
    <source>
        <dbReference type="ARBA" id="ARBA00023065"/>
    </source>
</evidence>
<name>A0ABQ6P3W0_9SPHN</name>
<keyword evidence="14" id="KW-0732">Signal</keyword>
<comment type="caution">
    <text evidence="17">The sequence shown here is derived from an EMBL/GenBank/DDBJ whole genome shotgun (WGS) entry which is preliminary data.</text>
</comment>
<evidence type="ECO:0000256" key="14">
    <source>
        <dbReference type="SAM" id="SignalP"/>
    </source>
</evidence>
<evidence type="ECO:0000256" key="13">
    <source>
        <dbReference type="SAM" id="MobiDB-lite"/>
    </source>
</evidence>